<dbReference type="EMBL" id="JAKUCV010006149">
    <property type="protein sequence ID" value="KAJ4828529.1"/>
    <property type="molecule type" value="Genomic_DNA"/>
</dbReference>
<organism evidence="2 3">
    <name type="scientific">Turnera subulata</name>
    <dbReference type="NCBI Taxonomy" id="218843"/>
    <lineage>
        <taxon>Eukaryota</taxon>
        <taxon>Viridiplantae</taxon>
        <taxon>Streptophyta</taxon>
        <taxon>Embryophyta</taxon>
        <taxon>Tracheophyta</taxon>
        <taxon>Spermatophyta</taxon>
        <taxon>Magnoliopsida</taxon>
        <taxon>eudicotyledons</taxon>
        <taxon>Gunneridae</taxon>
        <taxon>Pentapetalae</taxon>
        <taxon>rosids</taxon>
        <taxon>fabids</taxon>
        <taxon>Malpighiales</taxon>
        <taxon>Passifloraceae</taxon>
        <taxon>Turnera</taxon>
    </lineage>
</organism>
<dbReference type="AlphaFoldDB" id="A0A9Q0FBL4"/>
<proteinExistence type="predicted"/>
<keyword evidence="3" id="KW-1185">Reference proteome</keyword>
<evidence type="ECO:0000256" key="1">
    <source>
        <dbReference type="ARBA" id="ARBA00023002"/>
    </source>
</evidence>
<gene>
    <name evidence="2" type="ORF">Tsubulata_002860</name>
</gene>
<dbReference type="InterPro" id="IPR050369">
    <property type="entry name" value="RBOH/FRE"/>
</dbReference>
<evidence type="ECO:0000313" key="2">
    <source>
        <dbReference type="EMBL" id="KAJ4828529.1"/>
    </source>
</evidence>
<dbReference type="PANTHER" id="PTHR11972:SF153">
    <property type="entry name" value="SUPEROXIDE-GENERATING NADPH OXIDASE HEAVY CHAIN SUBUNIT A"/>
    <property type="match status" value="1"/>
</dbReference>
<accession>A0A9Q0FBL4</accession>
<protein>
    <recommendedName>
        <fullName evidence="4">Ferric oxidoreductase domain-containing protein</fullName>
    </recommendedName>
</protein>
<comment type="caution">
    <text evidence="2">The sequence shown here is derived from an EMBL/GenBank/DDBJ whole genome shotgun (WGS) entry which is preliminary data.</text>
</comment>
<dbReference type="Proteomes" id="UP001141552">
    <property type="component" value="Unassembled WGS sequence"/>
</dbReference>
<evidence type="ECO:0000313" key="3">
    <source>
        <dbReference type="Proteomes" id="UP001141552"/>
    </source>
</evidence>
<name>A0A9Q0FBL4_9ROSI</name>
<dbReference type="GO" id="GO:0005886">
    <property type="term" value="C:plasma membrane"/>
    <property type="evidence" value="ECO:0007669"/>
    <property type="project" value="TreeGrafter"/>
</dbReference>
<reference evidence="2" key="1">
    <citation type="submission" date="2022-02" db="EMBL/GenBank/DDBJ databases">
        <authorList>
            <person name="Henning P.M."/>
            <person name="McCubbin A.G."/>
            <person name="Shore J.S."/>
        </authorList>
    </citation>
    <scope>NUCLEOTIDE SEQUENCE</scope>
    <source>
        <strain evidence="2">F60SS</strain>
        <tissue evidence="2">Leaves</tissue>
    </source>
</reference>
<reference evidence="2" key="2">
    <citation type="journal article" date="2023" name="Plants (Basel)">
        <title>Annotation of the Turnera subulata (Passifloraceae) Draft Genome Reveals the S-Locus Evolved after the Divergence of Turneroideae from Passifloroideae in a Stepwise Manner.</title>
        <authorList>
            <person name="Henning P.M."/>
            <person name="Roalson E.H."/>
            <person name="Mir W."/>
            <person name="McCubbin A.G."/>
            <person name="Shore J.S."/>
        </authorList>
    </citation>
    <scope>NUCLEOTIDE SEQUENCE</scope>
    <source>
        <strain evidence="2">F60SS</strain>
    </source>
</reference>
<dbReference type="OrthoDB" id="1743172at2759"/>
<keyword evidence="1" id="KW-0560">Oxidoreductase</keyword>
<sequence length="180" mass="20122">MLSRSWVTYCLLTAKGAAETLKFNMALMLLPVCRNTITWLRSTRMAYLVPFDDNINFHKTIAAAIVAGVVLHAGNHLACDFPGLINSSDKVYREYLIDDFGNPKPTYAKLARGAEGVTSTLMKFCFLEETNPRPLYVFYHPGGDGFIFRIFMIPSPLMSSFSWIPLENASSVLTLLPKVC</sequence>
<evidence type="ECO:0008006" key="4">
    <source>
        <dbReference type="Google" id="ProtNLM"/>
    </source>
</evidence>
<dbReference type="PANTHER" id="PTHR11972">
    <property type="entry name" value="NADPH OXIDASE"/>
    <property type="match status" value="1"/>
</dbReference>
<dbReference type="GO" id="GO:0016174">
    <property type="term" value="F:NAD(P)H oxidase H2O2-forming activity"/>
    <property type="evidence" value="ECO:0007669"/>
    <property type="project" value="TreeGrafter"/>
</dbReference>